<dbReference type="Proteomes" id="UP000184330">
    <property type="component" value="Unassembled WGS sequence"/>
</dbReference>
<evidence type="ECO:0000313" key="9">
    <source>
        <dbReference type="Proteomes" id="UP000184330"/>
    </source>
</evidence>
<dbReference type="PROSITE" id="PS00216">
    <property type="entry name" value="SUGAR_TRANSPORT_1"/>
    <property type="match status" value="1"/>
</dbReference>
<evidence type="ECO:0000313" key="8">
    <source>
        <dbReference type="EMBL" id="CZR68169.1"/>
    </source>
</evidence>
<dbReference type="GO" id="GO:0022857">
    <property type="term" value="F:transmembrane transporter activity"/>
    <property type="evidence" value="ECO:0007669"/>
    <property type="project" value="InterPro"/>
</dbReference>
<dbReference type="InterPro" id="IPR036259">
    <property type="entry name" value="MFS_trans_sf"/>
</dbReference>
<feature type="transmembrane region" description="Helical" evidence="6">
    <location>
        <begin position="266"/>
        <end position="287"/>
    </location>
</feature>
<feature type="transmembrane region" description="Helical" evidence="6">
    <location>
        <begin position="107"/>
        <end position="124"/>
    </location>
</feature>
<evidence type="ECO:0000256" key="5">
    <source>
        <dbReference type="ARBA" id="ARBA00023136"/>
    </source>
</evidence>
<feature type="transmembrane region" description="Helical" evidence="6">
    <location>
        <begin position="379"/>
        <end position="402"/>
    </location>
</feature>
<evidence type="ECO:0000256" key="2">
    <source>
        <dbReference type="ARBA" id="ARBA00022448"/>
    </source>
</evidence>
<protein>
    <submittedName>
        <fullName evidence="8">Related to trichothecene efflux pump</fullName>
    </submittedName>
</protein>
<keyword evidence="5 6" id="KW-0472">Membrane</keyword>
<feature type="transmembrane region" description="Helical" evidence="6">
    <location>
        <begin position="299"/>
        <end position="319"/>
    </location>
</feature>
<feature type="transmembrane region" description="Helical" evidence="6">
    <location>
        <begin position="468"/>
        <end position="491"/>
    </location>
</feature>
<dbReference type="PROSITE" id="PS50850">
    <property type="entry name" value="MFS"/>
    <property type="match status" value="1"/>
</dbReference>
<dbReference type="InterPro" id="IPR053791">
    <property type="entry name" value="MFS_Tri12-like"/>
</dbReference>
<feature type="transmembrane region" description="Helical" evidence="6">
    <location>
        <begin position="409"/>
        <end position="428"/>
    </location>
</feature>
<keyword evidence="3 6" id="KW-0812">Transmembrane</keyword>
<dbReference type="PANTHER" id="PTHR23501">
    <property type="entry name" value="MAJOR FACILITATOR SUPERFAMILY"/>
    <property type="match status" value="1"/>
</dbReference>
<evidence type="ECO:0000256" key="6">
    <source>
        <dbReference type="SAM" id="Phobius"/>
    </source>
</evidence>
<evidence type="ECO:0000259" key="7">
    <source>
        <dbReference type="PROSITE" id="PS50850"/>
    </source>
</evidence>
<dbReference type="InterPro" id="IPR020846">
    <property type="entry name" value="MFS_dom"/>
</dbReference>
<dbReference type="GO" id="GO:0005886">
    <property type="term" value="C:plasma membrane"/>
    <property type="evidence" value="ECO:0007669"/>
    <property type="project" value="TreeGrafter"/>
</dbReference>
<evidence type="ECO:0000256" key="3">
    <source>
        <dbReference type="ARBA" id="ARBA00022692"/>
    </source>
</evidence>
<feature type="transmembrane region" description="Helical" evidence="6">
    <location>
        <begin position="560"/>
        <end position="579"/>
    </location>
</feature>
<feature type="domain" description="Major facilitator superfamily (MFS) profile" evidence="7">
    <location>
        <begin position="72"/>
        <end position="543"/>
    </location>
</feature>
<dbReference type="CDD" id="cd06179">
    <property type="entry name" value="MFS_TRI12_like"/>
    <property type="match status" value="1"/>
</dbReference>
<dbReference type="Pfam" id="PF06609">
    <property type="entry name" value="TRI12"/>
    <property type="match status" value="1"/>
</dbReference>
<organism evidence="8 9">
    <name type="scientific">Phialocephala subalpina</name>
    <dbReference type="NCBI Taxonomy" id="576137"/>
    <lineage>
        <taxon>Eukaryota</taxon>
        <taxon>Fungi</taxon>
        <taxon>Dikarya</taxon>
        <taxon>Ascomycota</taxon>
        <taxon>Pezizomycotina</taxon>
        <taxon>Leotiomycetes</taxon>
        <taxon>Helotiales</taxon>
        <taxon>Mollisiaceae</taxon>
        <taxon>Phialocephala</taxon>
        <taxon>Phialocephala fortinii species complex</taxon>
    </lineage>
</organism>
<feature type="transmembrane region" description="Helical" evidence="6">
    <location>
        <begin position="193"/>
        <end position="212"/>
    </location>
</feature>
<feature type="transmembrane region" description="Helical" evidence="6">
    <location>
        <begin position="339"/>
        <end position="359"/>
    </location>
</feature>
<keyword evidence="4 6" id="KW-1133">Transmembrane helix</keyword>
<dbReference type="InterPro" id="IPR010573">
    <property type="entry name" value="MFS_Str1/Tri12-like"/>
</dbReference>
<dbReference type="AlphaFoldDB" id="A0A1L7XT17"/>
<evidence type="ECO:0000256" key="1">
    <source>
        <dbReference type="ARBA" id="ARBA00004141"/>
    </source>
</evidence>
<keyword evidence="9" id="KW-1185">Reference proteome</keyword>
<feature type="transmembrane region" description="Helical" evidence="6">
    <location>
        <begin position="434"/>
        <end position="456"/>
    </location>
</feature>
<dbReference type="SUPFAM" id="SSF103473">
    <property type="entry name" value="MFS general substrate transporter"/>
    <property type="match status" value="1"/>
</dbReference>
<feature type="transmembrane region" description="Helical" evidence="6">
    <location>
        <begin position="136"/>
        <end position="155"/>
    </location>
</feature>
<feature type="transmembrane region" description="Helical" evidence="6">
    <location>
        <begin position="224"/>
        <end position="245"/>
    </location>
</feature>
<gene>
    <name evidence="8" type="ORF">PAC_18068</name>
</gene>
<comment type="subcellular location">
    <subcellularLocation>
        <location evidence="1">Membrane</location>
        <topology evidence="1">Multi-pass membrane protein</topology>
    </subcellularLocation>
</comment>
<dbReference type="PANTHER" id="PTHR23501:SF109">
    <property type="entry name" value="MAJOR FACILITATOR SUPERFAMILY (MFS) PROFILE DOMAIN-CONTAINING PROTEIN-RELATED"/>
    <property type="match status" value="1"/>
</dbReference>
<reference evidence="8 9" key="1">
    <citation type="submission" date="2016-03" db="EMBL/GenBank/DDBJ databases">
        <authorList>
            <person name="Ploux O."/>
        </authorList>
    </citation>
    <scope>NUCLEOTIDE SEQUENCE [LARGE SCALE GENOMIC DNA]</scope>
    <source>
        <strain evidence="8 9">UAMH 11012</strain>
    </source>
</reference>
<accession>A0A1L7XT17</accession>
<evidence type="ECO:0000256" key="4">
    <source>
        <dbReference type="ARBA" id="ARBA00022989"/>
    </source>
</evidence>
<dbReference type="OrthoDB" id="4161376at2759"/>
<dbReference type="Gene3D" id="1.20.1250.20">
    <property type="entry name" value="MFS general substrate transporter like domains"/>
    <property type="match status" value="1"/>
</dbReference>
<feature type="transmembrane region" description="Helical" evidence="6">
    <location>
        <begin position="69"/>
        <end position="87"/>
    </location>
</feature>
<dbReference type="EMBL" id="FJOG01000052">
    <property type="protein sequence ID" value="CZR68169.1"/>
    <property type="molecule type" value="Genomic_DNA"/>
</dbReference>
<name>A0A1L7XT17_9HELO</name>
<proteinExistence type="predicted"/>
<sequence>MADQIYREETLQDAPVNQHPHIPRFAHRAHLPPPPKRDDTGHQEDVKYSHLLAKEESDIPSGYFRSVRFLGTMISMSLTVVSSYFGFAVPASVLTYINLDIGPSENSSLFTIVWTMCNAISLLITGRLSDKFGRRYFLLFAGALAVIGGIVACTAKTMNTLIGANVVIGMASGVHSSQSLFTGELIPHRHKFIGMMLILIPMVTSTGLAAYIGRALVETRSWRWIYYIYIMIVGSGWVIQIFIYHPASFVQLHGGYRSKAEEFKRVDHFGLFFLIAGLTLFLLGVSWGGNPQSWTSGKILGLIITGGITLIAFGVYEAYTPSPNPMVDLTLFKDIQGYLCLNIVSMAAGAMYIALNVIWPQQVFLVYSPSTSEWQSQAWMSTTIGWGIWGGIVLLFPLVNIVKHVRRQILGLLILSVVFTAALSQVGPGDKKQAIAFSFLTALPIGWLETGTTIIVQLDAADADVGMVYAILSGLRSISGATFTAVFVAILNSKIKSDIASHVPIAAITAGLPEASLPALFAAIAAESTAAFAAVPGFTPEIEAAVSSALVEVYSSAFKYVYYAALAIGGAAIIAAAFLKDYDPLMTGHLPKQVFAYGEGVAISSDLEKKAGT</sequence>
<keyword evidence="2" id="KW-0813">Transport</keyword>
<dbReference type="InterPro" id="IPR005829">
    <property type="entry name" value="Sugar_transporter_CS"/>
</dbReference>